<feature type="transmembrane region" description="Helical" evidence="1">
    <location>
        <begin position="97"/>
        <end position="115"/>
    </location>
</feature>
<comment type="caution">
    <text evidence="2">The sequence shown here is derived from an EMBL/GenBank/DDBJ whole genome shotgun (WGS) entry which is preliminary data.</text>
</comment>
<dbReference type="eggNOG" id="ENOG5031GYK">
    <property type="taxonomic scope" value="Bacteria"/>
</dbReference>
<proteinExistence type="predicted"/>
<organism evidence="2 3">
    <name type="scientific">Vibrio ezurae NBRC 102218</name>
    <dbReference type="NCBI Taxonomy" id="1219080"/>
    <lineage>
        <taxon>Bacteria</taxon>
        <taxon>Pseudomonadati</taxon>
        <taxon>Pseudomonadota</taxon>
        <taxon>Gammaproteobacteria</taxon>
        <taxon>Vibrionales</taxon>
        <taxon>Vibrionaceae</taxon>
        <taxon>Vibrio</taxon>
    </lineage>
</organism>
<dbReference type="RefSeq" id="WP_021715069.1">
    <property type="nucleotide sequence ID" value="NZ_BATM01000058.1"/>
</dbReference>
<gene>
    <name evidence="2" type="ORF">VEZ01S_58_00070</name>
</gene>
<dbReference type="STRING" id="1219080.VEZ01S_58_00070"/>
<dbReference type="Proteomes" id="UP000016562">
    <property type="component" value="Unassembled WGS sequence"/>
</dbReference>
<evidence type="ECO:0008006" key="4">
    <source>
        <dbReference type="Google" id="ProtNLM"/>
    </source>
</evidence>
<feature type="transmembrane region" description="Helical" evidence="1">
    <location>
        <begin position="67"/>
        <end position="85"/>
    </location>
</feature>
<evidence type="ECO:0000313" key="3">
    <source>
        <dbReference type="Proteomes" id="UP000016562"/>
    </source>
</evidence>
<keyword evidence="1" id="KW-0812">Transmembrane</keyword>
<keyword evidence="1" id="KW-1133">Transmembrane helix</keyword>
<dbReference type="EMBL" id="BATM01000058">
    <property type="protein sequence ID" value="GAD81373.1"/>
    <property type="molecule type" value="Genomic_DNA"/>
</dbReference>
<reference evidence="2 3" key="1">
    <citation type="submission" date="2013-09" db="EMBL/GenBank/DDBJ databases">
        <title>Whole genome shotgun sequence of Vibrio ezurae NBRC 102218.</title>
        <authorList>
            <person name="Yoshida I."/>
            <person name="Hosoyama A."/>
            <person name="Numata M."/>
            <person name="Hashimoto M."/>
            <person name="Hosoyama Y."/>
            <person name="Tsuchikane K."/>
            <person name="Noguchi M."/>
            <person name="Hirakata S."/>
            <person name="Ichikawa N."/>
            <person name="Ohji S."/>
            <person name="Yamazoe A."/>
            <person name="Fujita N."/>
        </authorList>
    </citation>
    <scope>NUCLEOTIDE SEQUENCE [LARGE SCALE GENOMIC DNA]</scope>
    <source>
        <strain evidence="2 3">NBRC 102218</strain>
    </source>
</reference>
<dbReference type="AlphaFoldDB" id="U3CUG0"/>
<protein>
    <recommendedName>
        <fullName evidence="4">YijD family membrane protein</fullName>
    </recommendedName>
</protein>
<evidence type="ECO:0000256" key="1">
    <source>
        <dbReference type="SAM" id="Phobius"/>
    </source>
</evidence>
<dbReference type="InterPro" id="IPR009867">
    <property type="entry name" value="DUF1422"/>
</dbReference>
<name>U3CUG0_9VIBR</name>
<sequence>MTNKKTSTISDKKSLLLALICGMSVSSLFSTLSIPEHTFSIFPLICLILATQSIYQNYLNNPLNDDFPLLGIGSFFVGFFGHSAFIKAQYPEAGTNFFSIVVTLVLLVLIGRKLGYLGK</sequence>
<keyword evidence="1" id="KW-0472">Membrane</keyword>
<evidence type="ECO:0000313" key="2">
    <source>
        <dbReference type="EMBL" id="GAD81373.1"/>
    </source>
</evidence>
<keyword evidence="3" id="KW-1185">Reference proteome</keyword>
<accession>U3CUG0</accession>
<dbReference type="OrthoDB" id="6215223at2"/>
<dbReference type="NCBIfam" id="NF008278">
    <property type="entry name" value="PRK11056.1"/>
    <property type="match status" value="1"/>
</dbReference>
<dbReference type="Pfam" id="PF07226">
    <property type="entry name" value="DUF1422"/>
    <property type="match status" value="1"/>
</dbReference>